<dbReference type="AlphaFoldDB" id="A0A919J6X9"/>
<comment type="caution">
    <text evidence="1">The sequence shown here is derived from an EMBL/GenBank/DDBJ whole genome shotgun (WGS) entry which is preliminary data.</text>
</comment>
<dbReference type="EMBL" id="BOMM01000052">
    <property type="protein sequence ID" value="GIE14143.1"/>
    <property type="molecule type" value="Genomic_DNA"/>
</dbReference>
<keyword evidence="2" id="KW-1185">Reference proteome</keyword>
<reference evidence="1" key="1">
    <citation type="submission" date="2021-01" db="EMBL/GenBank/DDBJ databases">
        <title>Whole genome shotgun sequence of Actinoplanes ferrugineus NBRC 15555.</title>
        <authorList>
            <person name="Komaki H."/>
            <person name="Tamura T."/>
        </authorList>
    </citation>
    <scope>NUCLEOTIDE SEQUENCE</scope>
    <source>
        <strain evidence="1">NBRC 15555</strain>
    </source>
</reference>
<dbReference type="Proteomes" id="UP000598174">
    <property type="component" value="Unassembled WGS sequence"/>
</dbReference>
<organism evidence="1 2">
    <name type="scientific">Paractinoplanes ferrugineus</name>
    <dbReference type="NCBI Taxonomy" id="113564"/>
    <lineage>
        <taxon>Bacteria</taxon>
        <taxon>Bacillati</taxon>
        <taxon>Actinomycetota</taxon>
        <taxon>Actinomycetes</taxon>
        <taxon>Micromonosporales</taxon>
        <taxon>Micromonosporaceae</taxon>
        <taxon>Paractinoplanes</taxon>
    </lineage>
</organism>
<gene>
    <name evidence="1" type="ORF">Afe05nite_59830</name>
</gene>
<evidence type="ECO:0000313" key="1">
    <source>
        <dbReference type="EMBL" id="GIE14143.1"/>
    </source>
</evidence>
<proteinExistence type="predicted"/>
<evidence type="ECO:0000313" key="2">
    <source>
        <dbReference type="Proteomes" id="UP000598174"/>
    </source>
</evidence>
<protein>
    <submittedName>
        <fullName evidence="1">Uncharacterized protein</fullName>
    </submittedName>
</protein>
<accession>A0A919J6X9</accession>
<name>A0A919J6X9_9ACTN</name>
<sequence length="83" mass="8393">MADLSPDRALCGLKRTLCSRGAIAASVRPTGSALAESRYTNDPAGRAHVGLAVSGCLQLSPPARKLAAFGVWPSASTGQRGAA</sequence>